<protein>
    <recommendedName>
        <fullName evidence="3">PiggyBac transposable element-derived protein domain-containing protein</fullName>
    </recommendedName>
</protein>
<organism evidence="1 2">
    <name type="scientific">Caerostris extrusa</name>
    <name type="common">Bark spider</name>
    <name type="synonym">Caerostris bankana</name>
    <dbReference type="NCBI Taxonomy" id="172846"/>
    <lineage>
        <taxon>Eukaryota</taxon>
        <taxon>Metazoa</taxon>
        <taxon>Ecdysozoa</taxon>
        <taxon>Arthropoda</taxon>
        <taxon>Chelicerata</taxon>
        <taxon>Arachnida</taxon>
        <taxon>Araneae</taxon>
        <taxon>Araneomorphae</taxon>
        <taxon>Entelegynae</taxon>
        <taxon>Araneoidea</taxon>
        <taxon>Araneidae</taxon>
        <taxon>Caerostris</taxon>
    </lineage>
</organism>
<reference evidence="1 2" key="1">
    <citation type="submission" date="2021-06" db="EMBL/GenBank/DDBJ databases">
        <title>Caerostris extrusa draft genome.</title>
        <authorList>
            <person name="Kono N."/>
            <person name="Arakawa K."/>
        </authorList>
    </citation>
    <scope>NUCLEOTIDE SEQUENCE [LARGE SCALE GENOMIC DNA]</scope>
</reference>
<sequence>MFPRKICVLWTGNEEQLFKFNVEARFEGAAAARSPRAEADSEADNSDWAVEERDELNTPIGDPTGVDCVLFTTVFFKEIKQIYTILIESVGLCTQKQSSMECASESFITAMLSATLLSYNYASIEIKFIQQMAKESNRKDGRRAVYPQDLT</sequence>
<comment type="caution">
    <text evidence="1">The sequence shown here is derived from an EMBL/GenBank/DDBJ whole genome shotgun (WGS) entry which is preliminary data.</text>
</comment>
<name>A0AAV4WCT7_CAEEX</name>
<dbReference type="EMBL" id="BPLR01016039">
    <property type="protein sequence ID" value="GIY80676.1"/>
    <property type="molecule type" value="Genomic_DNA"/>
</dbReference>
<evidence type="ECO:0000313" key="2">
    <source>
        <dbReference type="Proteomes" id="UP001054945"/>
    </source>
</evidence>
<dbReference type="AlphaFoldDB" id="A0AAV4WCT7"/>
<proteinExistence type="predicted"/>
<keyword evidence="2" id="KW-1185">Reference proteome</keyword>
<dbReference type="Proteomes" id="UP001054945">
    <property type="component" value="Unassembled WGS sequence"/>
</dbReference>
<accession>A0AAV4WCT7</accession>
<evidence type="ECO:0000313" key="1">
    <source>
        <dbReference type="EMBL" id="GIY80676.1"/>
    </source>
</evidence>
<evidence type="ECO:0008006" key="3">
    <source>
        <dbReference type="Google" id="ProtNLM"/>
    </source>
</evidence>
<gene>
    <name evidence="1" type="ORF">CEXT_648901</name>
</gene>